<dbReference type="Proteomes" id="UP001386955">
    <property type="component" value="Unassembled WGS sequence"/>
</dbReference>
<sequence>MGNGGGLEKLTSITIDCCQGVTDVGLEAIGKDCPNHVEMSGLEGVTDGGFLPLMESFEAGLVKVQSVALSISKARTQLE</sequence>
<protein>
    <submittedName>
        <fullName evidence="1">Uncharacterized protein</fullName>
    </submittedName>
</protein>
<evidence type="ECO:0000313" key="1">
    <source>
        <dbReference type="EMBL" id="KAK7380395.1"/>
    </source>
</evidence>
<organism evidence="1 2">
    <name type="scientific">Psophocarpus tetragonolobus</name>
    <name type="common">Winged bean</name>
    <name type="synonym">Dolichos tetragonolobus</name>
    <dbReference type="NCBI Taxonomy" id="3891"/>
    <lineage>
        <taxon>Eukaryota</taxon>
        <taxon>Viridiplantae</taxon>
        <taxon>Streptophyta</taxon>
        <taxon>Embryophyta</taxon>
        <taxon>Tracheophyta</taxon>
        <taxon>Spermatophyta</taxon>
        <taxon>Magnoliopsida</taxon>
        <taxon>eudicotyledons</taxon>
        <taxon>Gunneridae</taxon>
        <taxon>Pentapetalae</taxon>
        <taxon>rosids</taxon>
        <taxon>fabids</taxon>
        <taxon>Fabales</taxon>
        <taxon>Fabaceae</taxon>
        <taxon>Papilionoideae</taxon>
        <taxon>50 kb inversion clade</taxon>
        <taxon>NPAAA clade</taxon>
        <taxon>indigoferoid/millettioid clade</taxon>
        <taxon>Phaseoleae</taxon>
        <taxon>Psophocarpus</taxon>
    </lineage>
</organism>
<dbReference type="EMBL" id="JAYMYS010000009">
    <property type="protein sequence ID" value="KAK7380395.1"/>
    <property type="molecule type" value="Genomic_DNA"/>
</dbReference>
<reference evidence="1 2" key="1">
    <citation type="submission" date="2024-01" db="EMBL/GenBank/DDBJ databases">
        <title>The genomes of 5 underutilized Papilionoideae crops provide insights into root nodulation and disease resistanc.</title>
        <authorList>
            <person name="Jiang F."/>
        </authorList>
    </citation>
    <scope>NUCLEOTIDE SEQUENCE [LARGE SCALE GENOMIC DNA]</scope>
    <source>
        <strain evidence="1">DUOXIRENSHENG_FW03</strain>
        <tissue evidence="1">Leaves</tissue>
    </source>
</reference>
<accession>A0AAN9NXF1</accession>
<dbReference type="AlphaFoldDB" id="A0AAN9NXF1"/>
<proteinExistence type="predicted"/>
<comment type="caution">
    <text evidence="1">The sequence shown here is derived from an EMBL/GenBank/DDBJ whole genome shotgun (WGS) entry which is preliminary data.</text>
</comment>
<gene>
    <name evidence="1" type="ORF">VNO78_32905</name>
</gene>
<name>A0AAN9NXF1_PSOTE</name>
<keyword evidence="2" id="KW-1185">Reference proteome</keyword>
<evidence type="ECO:0000313" key="2">
    <source>
        <dbReference type="Proteomes" id="UP001386955"/>
    </source>
</evidence>